<reference evidence="2" key="1">
    <citation type="journal article" date="2019" name="Gigascience">
        <title>De novo genome assembly of the endangered Acer yangbiense, a plant species with extremely small populations endemic to Yunnan Province, China.</title>
        <authorList>
            <person name="Yang J."/>
            <person name="Wariss H.M."/>
            <person name="Tao L."/>
            <person name="Zhang R."/>
            <person name="Yun Q."/>
            <person name="Hollingsworth P."/>
            <person name="Dao Z."/>
            <person name="Luo G."/>
            <person name="Guo H."/>
            <person name="Ma Y."/>
            <person name="Sun W."/>
        </authorList>
    </citation>
    <scope>NUCLEOTIDE SEQUENCE [LARGE SCALE GENOMIC DNA]</scope>
    <source>
        <strain evidence="2">cv. Malutang</strain>
    </source>
</reference>
<sequence>MVIKYSALPFPSPIWRGKRSLTDDLRLQESPGNTAKSVVIVMDGFKDVDMETLEWALQNITTPDSTVTLLGIMPWLNIPLSSKTWRAVWMLEFEDLINSKEKPELKSDAKYLKLQAVMDLCRKYGVVPQKEVVMGFPLRLLVLERIISLHATWVIFDSDKYHKKNREFYEKRIPCNVVMINEEGDADMIKGWPLMTDNGESTPGESPASLVPTPQLMISERLKEILEENEQEEDNEQTS</sequence>
<evidence type="ECO:0000313" key="2">
    <source>
        <dbReference type="Proteomes" id="UP000323000"/>
    </source>
</evidence>
<organism evidence="1 2">
    <name type="scientific">Acer yangbiense</name>
    <dbReference type="NCBI Taxonomy" id="1000413"/>
    <lineage>
        <taxon>Eukaryota</taxon>
        <taxon>Viridiplantae</taxon>
        <taxon>Streptophyta</taxon>
        <taxon>Embryophyta</taxon>
        <taxon>Tracheophyta</taxon>
        <taxon>Spermatophyta</taxon>
        <taxon>Magnoliopsida</taxon>
        <taxon>eudicotyledons</taxon>
        <taxon>Gunneridae</taxon>
        <taxon>Pentapetalae</taxon>
        <taxon>rosids</taxon>
        <taxon>malvids</taxon>
        <taxon>Sapindales</taxon>
        <taxon>Sapindaceae</taxon>
        <taxon>Hippocastanoideae</taxon>
        <taxon>Acereae</taxon>
        <taxon>Acer</taxon>
    </lineage>
</organism>
<dbReference type="EMBL" id="VAHF01000009">
    <property type="protein sequence ID" value="TXG54298.1"/>
    <property type="molecule type" value="Genomic_DNA"/>
</dbReference>
<dbReference type="Proteomes" id="UP000323000">
    <property type="component" value="Chromosome 9"/>
</dbReference>
<accession>A0A5C7HBN5</accession>
<dbReference type="GO" id="GO:0003856">
    <property type="term" value="F:3-dehydroquinate synthase activity"/>
    <property type="evidence" value="ECO:0007669"/>
    <property type="project" value="InterPro"/>
</dbReference>
<dbReference type="GO" id="GO:0016491">
    <property type="term" value="F:oxidoreductase activity"/>
    <property type="evidence" value="ECO:0007669"/>
    <property type="project" value="InterPro"/>
</dbReference>
<proteinExistence type="predicted"/>
<protein>
    <submittedName>
        <fullName evidence="1">Uncharacterized protein</fullName>
    </submittedName>
</protein>
<dbReference type="InterPro" id="IPR002812">
    <property type="entry name" value="DHQS"/>
</dbReference>
<keyword evidence="2" id="KW-1185">Reference proteome</keyword>
<name>A0A5C7HBN5_9ROSI</name>
<gene>
    <name evidence="1" type="ORF">EZV62_019554</name>
</gene>
<dbReference type="AlphaFoldDB" id="A0A5C7HBN5"/>
<comment type="caution">
    <text evidence="1">The sequence shown here is derived from an EMBL/GenBank/DDBJ whole genome shotgun (WGS) entry which is preliminary data.</text>
</comment>
<dbReference type="OrthoDB" id="1928023at2759"/>
<dbReference type="PANTHER" id="PTHR33563">
    <property type="match status" value="1"/>
</dbReference>
<dbReference type="GO" id="GO:0009073">
    <property type="term" value="P:aromatic amino acid family biosynthetic process"/>
    <property type="evidence" value="ECO:0007669"/>
    <property type="project" value="InterPro"/>
</dbReference>
<evidence type="ECO:0000313" key="1">
    <source>
        <dbReference type="EMBL" id="TXG54298.1"/>
    </source>
</evidence>
<dbReference type="PANTHER" id="PTHR33563:SF9">
    <property type="entry name" value="USPA DOMAIN-CONTAINING PROTEIN"/>
    <property type="match status" value="1"/>
</dbReference>